<evidence type="ECO:0000313" key="4">
    <source>
        <dbReference type="Proteomes" id="UP000184120"/>
    </source>
</evidence>
<dbReference type="STRING" id="1434701.SAMN05443634_111123"/>
<gene>
    <name evidence="2" type="ORF">GCM10010984_21160</name>
    <name evidence="3" type="ORF">SAMN05443634_111123</name>
</gene>
<accession>A0A1M7BSB4</accession>
<dbReference type="Proteomes" id="UP000184120">
    <property type="component" value="Unassembled WGS sequence"/>
</dbReference>
<dbReference type="EMBL" id="BMFL01000013">
    <property type="protein sequence ID" value="GGF03530.1"/>
    <property type="molecule type" value="Genomic_DNA"/>
</dbReference>
<evidence type="ECO:0000313" key="3">
    <source>
        <dbReference type="EMBL" id="SHL57881.1"/>
    </source>
</evidence>
<reference evidence="2" key="5">
    <citation type="submission" date="2024-05" db="EMBL/GenBank/DDBJ databases">
        <authorList>
            <person name="Sun Q."/>
            <person name="Zhou Y."/>
        </authorList>
    </citation>
    <scope>NUCLEOTIDE SEQUENCE</scope>
    <source>
        <strain evidence="2">CGMCC 1.12707</strain>
    </source>
</reference>
<dbReference type="Proteomes" id="UP000650994">
    <property type="component" value="Unassembled WGS sequence"/>
</dbReference>
<protein>
    <recommendedName>
        <fullName evidence="6">YD repeat-containing protein</fullName>
    </recommendedName>
</protein>
<evidence type="ECO:0008006" key="6">
    <source>
        <dbReference type="Google" id="ProtNLM"/>
    </source>
</evidence>
<evidence type="ECO:0000313" key="5">
    <source>
        <dbReference type="Proteomes" id="UP000650994"/>
    </source>
</evidence>
<dbReference type="OrthoDB" id="9814627at2"/>
<dbReference type="RefSeq" id="WP_072933661.1">
    <property type="nucleotide sequence ID" value="NZ_BMFL01000013.1"/>
</dbReference>
<proteinExistence type="predicted"/>
<dbReference type="EMBL" id="FRBH01000011">
    <property type="protein sequence ID" value="SHL57881.1"/>
    <property type="molecule type" value="Genomic_DNA"/>
</dbReference>
<evidence type="ECO:0000256" key="1">
    <source>
        <dbReference type="SAM" id="SignalP"/>
    </source>
</evidence>
<name>A0A1M7BSB4_9FLAO</name>
<feature type="chain" id="PRO_5012680765" description="YD repeat-containing protein" evidence="1">
    <location>
        <begin position="21"/>
        <end position="1067"/>
    </location>
</feature>
<dbReference type="AlphaFoldDB" id="A0A1M7BSB4"/>
<sequence length="1067" mass="123045">MKKNIFLLSLIILNTTSLCAQQQNQTSYKRNSFDVSSNLFTTPEVTQFQKATFFESNNYTGKIDLKIPIYDIKYGEISVPVYLTYNSGGIKVDDIASDVGLGWSLVAGGSIIRNIKDIKDDTFTSARYGREDWDIGWEPFQFASEVGYFRKIEDIYKSHVSLGHVEGGFEELAKVDSSPDLFYISAPNVSSSFYLKNNEDLTQFTPIQLSGKELLFSSTSTGSLNVDQIGFDNRTIRGIEGLHLILSYGGNPMGTPIQIKDHYQYGKHDFKQFEFKNTNGSYYKFDQVDIIESIPNVLNLGKTVFGLPSIYSETRFGYKSYPTTWHLSEIKDFNNKKVEFKYDTYANSYIKTTREKSNDVYRGAYNPYGSRNWNEGCSFGLYPTFKYKDKNGFTWGEVDEQHYKAQEFYSVQRQRNKIKQIKWENNTIDFVYSTNRKDDPNEKSLDEIIVKSGNEIIKKIKLNHSYFNSSTNCTDWECYRLKLEGVEVLNSSGNKVEKYNFDYYYDEPLPRVHSAQQDYLGYYNGNGVEQANDLDNKIPTLYFHRNQGRLSILPFQRKDGTFTKLIPGNFSLEPNSKSLTGILKKVTLPTGGTTEFEYENNRFLLNGIEYLAGGARIKKQTINDDNGQSRILHYEYRDNGRPSGTINNIPVYGQIWGFNTSNTNNMAFVSFDKPKNEIELTEGAFVGYSKVKVFEQGNGYTDYSFTSSKDFPNEEIINKTIPNNRDVCTNILHQNSSFPNVAYIDNDLKRGKLISKNVYNSSNVLLQSQSNEYNHTVFNEEIIPFQRFINNYHDDPHYTRPEGLATNYENKIRVERNLLSKEETKEYLNGGVITNKKEIIYDPIYPFVKEEIIYNSKDEALITEYKYPYDFKGSTTANILISNNRINQPLSIINKINNQYVSSTYIEYNEFNNILQKSRILKRKGNDNYTENDVIIYFDNYDIKGNITQYRVGQYNIPVIIIYGYNNTLPIAKIEGLTLSQINSATISSINNQTNDNVLTEFISNLQKTYKEATITGYLHKPLVGIKQIIKPNGEIEKYNYDNSNRLEEIKNDKGEILETFEYNYKN</sequence>
<organism evidence="3 4">
    <name type="scientific">Chishuiella changwenlii</name>
    <dbReference type="NCBI Taxonomy" id="1434701"/>
    <lineage>
        <taxon>Bacteria</taxon>
        <taxon>Pseudomonadati</taxon>
        <taxon>Bacteroidota</taxon>
        <taxon>Flavobacteriia</taxon>
        <taxon>Flavobacteriales</taxon>
        <taxon>Weeksellaceae</taxon>
        <taxon>Chishuiella</taxon>
    </lineage>
</organism>
<reference evidence="4" key="2">
    <citation type="submission" date="2016-11" db="EMBL/GenBank/DDBJ databases">
        <authorList>
            <person name="Varghese N."/>
            <person name="Submissions S."/>
        </authorList>
    </citation>
    <scope>NUCLEOTIDE SEQUENCE [LARGE SCALE GENOMIC DNA]</scope>
    <source>
        <strain evidence="4">DSM 27989</strain>
    </source>
</reference>
<keyword evidence="5" id="KW-1185">Reference proteome</keyword>
<keyword evidence="1" id="KW-0732">Signal</keyword>
<reference evidence="2" key="1">
    <citation type="journal article" date="2014" name="Int. J. Syst. Evol. Microbiol.">
        <title>Complete genome of a new Firmicutes species belonging to the dominant human colonic microbiota ('Ruminococcus bicirculans') reveals two chromosomes and a selective capacity to utilize plant glucans.</title>
        <authorList>
            <consortium name="NISC Comparative Sequencing Program"/>
            <person name="Wegmann U."/>
            <person name="Louis P."/>
            <person name="Goesmann A."/>
            <person name="Henrissat B."/>
            <person name="Duncan S.H."/>
            <person name="Flint H.J."/>
        </authorList>
    </citation>
    <scope>NUCLEOTIDE SEQUENCE</scope>
    <source>
        <strain evidence="2">CGMCC 1.12707</strain>
    </source>
</reference>
<feature type="signal peptide" evidence="1">
    <location>
        <begin position="1"/>
        <end position="20"/>
    </location>
</feature>
<reference evidence="5" key="4">
    <citation type="journal article" date="2019" name="Int. J. Syst. Evol. Microbiol.">
        <title>The Global Catalogue of Microorganisms (GCM) 10K type strain sequencing project: providing services to taxonomists for standard genome sequencing and annotation.</title>
        <authorList>
            <consortium name="The Broad Institute Genomics Platform"/>
            <consortium name="The Broad Institute Genome Sequencing Center for Infectious Disease"/>
            <person name="Wu L."/>
            <person name="Ma J."/>
        </authorList>
    </citation>
    <scope>NUCLEOTIDE SEQUENCE [LARGE SCALE GENOMIC DNA]</scope>
    <source>
        <strain evidence="5">CGMCC 1.12707</strain>
    </source>
</reference>
<evidence type="ECO:0000313" key="2">
    <source>
        <dbReference type="EMBL" id="GGF03530.1"/>
    </source>
</evidence>
<reference evidence="3" key="3">
    <citation type="submission" date="2016-11" db="EMBL/GenBank/DDBJ databases">
        <authorList>
            <person name="Jaros S."/>
            <person name="Januszkiewicz K."/>
            <person name="Wedrychowicz H."/>
        </authorList>
    </citation>
    <scope>NUCLEOTIDE SEQUENCE [LARGE SCALE GENOMIC DNA]</scope>
    <source>
        <strain evidence="3">DSM 27989</strain>
    </source>
</reference>